<reference evidence="3 4" key="1">
    <citation type="submission" date="2024-03" db="EMBL/GenBank/DDBJ databases">
        <title>Human intestinal bacterial collection.</title>
        <authorList>
            <person name="Pauvert C."/>
            <person name="Hitch T.C.A."/>
            <person name="Clavel T."/>
        </authorList>
    </citation>
    <scope>NUCLEOTIDE SEQUENCE [LARGE SCALE GENOMIC DNA]</scope>
    <source>
        <strain evidence="3 4">CLA-JM-H11</strain>
    </source>
</reference>
<sequence length="190" mass="20747">MALEWLKPILGDGYTEEIDKAISAEIGKGFVARTDFNELKETKKNVDAQLAEANKTIEGLQATDKDLETVRKEAAEYKARAEQAEKDAAAQLDAYKFDTWFDGLAAQYHARNGAVIRTLAGEDRMKALRESKNRDEDGKALFEDLTKNSAYAFEDQTPPPPPYAGGTGGSPVTTSDAAMRAAMGLPVNKK</sequence>
<comment type="caution">
    <text evidence="3">The sequence shown here is derived from an EMBL/GenBank/DDBJ whole genome shotgun (WGS) entry which is preliminary data.</text>
</comment>
<keyword evidence="1" id="KW-0175">Coiled coil</keyword>
<dbReference type="EMBL" id="JBBMFA010000116">
    <property type="protein sequence ID" value="MEQ2521836.1"/>
    <property type="molecule type" value="Genomic_DNA"/>
</dbReference>
<organism evidence="3 4">
    <name type="scientific">Ruthenibacterium intestinale</name>
    <dbReference type="NCBI Taxonomy" id="3133163"/>
    <lineage>
        <taxon>Bacteria</taxon>
        <taxon>Bacillati</taxon>
        <taxon>Bacillota</taxon>
        <taxon>Clostridia</taxon>
        <taxon>Eubacteriales</taxon>
        <taxon>Oscillospiraceae</taxon>
        <taxon>Ruthenibacterium</taxon>
    </lineage>
</organism>
<proteinExistence type="predicted"/>
<dbReference type="RefSeq" id="WP_349217310.1">
    <property type="nucleotide sequence ID" value="NZ_JBBMFA010000116.1"/>
</dbReference>
<name>A0ABV1GJC5_9FIRM</name>
<evidence type="ECO:0000313" key="3">
    <source>
        <dbReference type="EMBL" id="MEQ2521836.1"/>
    </source>
</evidence>
<evidence type="ECO:0000256" key="1">
    <source>
        <dbReference type="SAM" id="Coils"/>
    </source>
</evidence>
<evidence type="ECO:0000313" key="4">
    <source>
        <dbReference type="Proteomes" id="UP001477672"/>
    </source>
</evidence>
<dbReference type="Pfam" id="PF06810">
    <property type="entry name" value="Phage_scaffold"/>
    <property type="match status" value="1"/>
</dbReference>
<protein>
    <submittedName>
        <fullName evidence="3">Phage scaffolding protein</fullName>
    </submittedName>
</protein>
<feature type="coiled-coil region" evidence="1">
    <location>
        <begin position="36"/>
        <end position="94"/>
    </location>
</feature>
<evidence type="ECO:0000256" key="2">
    <source>
        <dbReference type="SAM" id="MobiDB-lite"/>
    </source>
</evidence>
<feature type="region of interest" description="Disordered" evidence="2">
    <location>
        <begin position="147"/>
        <end position="190"/>
    </location>
</feature>
<dbReference type="InterPro" id="IPR009636">
    <property type="entry name" value="SCAF"/>
</dbReference>
<gene>
    <name evidence="3" type="ORF">WMO24_15570</name>
</gene>
<keyword evidence="4" id="KW-1185">Reference proteome</keyword>
<accession>A0ABV1GJC5</accession>
<dbReference type="Proteomes" id="UP001477672">
    <property type="component" value="Unassembled WGS sequence"/>
</dbReference>